<accession>A0AAJ8E3G2</accession>
<name>A0AAJ8E3G2_ASPNG</name>
<dbReference type="GeneID" id="84590495"/>
<sequence length="200" mass="22318">MPQTDKTSITDDWVRYLPLLAEPASRTARQKKSSITAHGPLGYRLAILTSLASHGGPMIHRMFAWNARNPAYGDGLHTSARVNHDYGVERARRWAAKQSMPHARKIRHALPGDNNSSSESEHLHESIHQASPGTPRKWDSRSGLRFPHLKAAAGADHQAGVIIRLLLPYCLEHSDEAANILNGNYCVLHQMPKLELHIRI</sequence>
<proteinExistence type="predicted"/>
<evidence type="ECO:0000256" key="1">
    <source>
        <dbReference type="SAM" id="MobiDB-lite"/>
    </source>
</evidence>
<evidence type="ECO:0000313" key="2">
    <source>
        <dbReference type="RefSeq" id="XP_059606035.1"/>
    </source>
</evidence>
<dbReference type="AlphaFoldDB" id="A0AAJ8E3G2"/>
<feature type="region of interest" description="Disordered" evidence="1">
    <location>
        <begin position="108"/>
        <end position="141"/>
    </location>
</feature>
<dbReference type="VEuPathDB" id="FungiDB:An02g11880"/>
<dbReference type="RefSeq" id="XP_059606035.1">
    <property type="nucleotide sequence ID" value="XM_059746656.1"/>
</dbReference>
<reference evidence="2" key="2">
    <citation type="submission" date="2025-08" db="UniProtKB">
        <authorList>
            <consortium name="RefSeq"/>
        </authorList>
    </citation>
    <scope>IDENTIFICATION</scope>
</reference>
<gene>
    <name evidence="2" type="ORF">An02g11880</name>
</gene>
<protein>
    <submittedName>
        <fullName evidence="2">Uncharacterized protein</fullName>
    </submittedName>
</protein>
<dbReference type="KEGG" id="ang:An02g11880"/>
<organism evidence="2">
    <name type="scientific">Aspergillus niger</name>
    <dbReference type="NCBI Taxonomy" id="5061"/>
    <lineage>
        <taxon>Eukaryota</taxon>
        <taxon>Fungi</taxon>
        <taxon>Dikarya</taxon>
        <taxon>Ascomycota</taxon>
        <taxon>Pezizomycotina</taxon>
        <taxon>Eurotiomycetes</taxon>
        <taxon>Eurotiomycetidae</taxon>
        <taxon>Eurotiales</taxon>
        <taxon>Aspergillaceae</taxon>
        <taxon>Aspergillus</taxon>
        <taxon>Aspergillus subgen. Circumdati</taxon>
    </lineage>
</organism>
<reference evidence="2" key="1">
    <citation type="submission" date="2025-02" db="EMBL/GenBank/DDBJ databases">
        <authorList>
            <consortium name="NCBI Genome Project"/>
        </authorList>
    </citation>
    <scope>NUCLEOTIDE SEQUENCE</scope>
</reference>